<dbReference type="OrthoDB" id="5592783at2"/>
<gene>
    <name evidence="2" type="ORF">CRN84_10010</name>
    <name evidence="3" type="ORF">NCTC12282_02921</name>
</gene>
<evidence type="ECO:0000313" key="5">
    <source>
        <dbReference type="Proteomes" id="UP000373449"/>
    </source>
</evidence>
<reference evidence="2" key="2">
    <citation type="submission" date="2017-09" db="EMBL/GenBank/DDBJ databases">
        <title>FDA dAtabase for Regulatory Grade micrObial Sequences (FDA-ARGOS): Supporting development and validation of Infectious Disease Dx tests.</title>
        <authorList>
            <person name="Minogue T."/>
            <person name="Wolcott M."/>
            <person name="Wasieloski L."/>
            <person name="Aguilar W."/>
            <person name="Moore D."/>
            <person name="Tallon L.J."/>
            <person name="Sadzewicz L."/>
            <person name="Ott S."/>
            <person name="Zhao X."/>
            <person name="Nagaraj S."/>
            <person name="Vavikolanu K."/>
            <person name="Aluvathingal J."/>
            <person name="Nadendla S."/>
            <person name="Sichtig H."/>
        </authorList>
    </citation>
    <scope>NUCLEOTIDE SEQUENCE</scope>
    <source>
        <strain evidence="2">FDAARGOS_387</strain>
    </source>
</reference>
<name>A0A2C6DMT6_9GAMM</name>
<evidence type="ECO:0000313" key="2">
    <source>
        <dbReference type="EMBL" id="PHI29642.1"/>
    </source>
</evidence>
<feature type="chain" id="PRO_5036036632" description="Lipoprotein" evidence="1">
    <location>
        <begin position="24"/>
        <end position="138"/>
    </location>
</feature>
<keyword evidence="4" id="KW-1185">Reference proteome</keyword>
<dbReference type="Proteomes" id="UP000224974">
    <property type="component" value="Unassembled WGS sequence"/>
</dbReference>
<evidence type="ECO:0000256" key="1">
    <source>
        <dbReference type="SAM" id="SignalP"/>
    </source>
</evidence>
<evidence type="ECO:0000313" key="3">
    <source>
        <dbReference type="EMBL" id="VFS48008.1"/>
    </source>
</evidence>
<organism evidence="2 4">
    <name type="scientific">Budvicia aquatica</name>
    <dbReference type="NCBI Taxonomy" id="82979"/>
    <lineage>
        <taxon>Bacteria</taxon>
        <taxon>Pseudomonadati</taxon>
        <taxon>Pseudomonadota</taxon>
        <taxon>Gammaproteobacteria</taxon>
        <taxon>Enterobacterales</taxon>
        <taxon>Budviciaceae</taxon>
        <taxon>Budvicia</taxon>
    </lineage>
</organism>
<accession>A0A2C6DMT6</accession>
<reference evidence="3 5" key="3">
    <citation type="submission" date="2019-03" db="EMBL/GenBank/DDBJ databases">
        <authorList>
            <consortium name="Pathogen Informatics"/>
        </authorList>
    </citation>
    <scope>NUCLEOTIDE SEQUENCE [LARGE SCALE GENOMIC DNA]</scope>
    <source>
        <strain evidence="3 5">NCTC12282</strain>
    </source>
</reference>
<feature type="signal peptide" evidence="1">
    <location>
        <begin position="1"/>
        <end position="23"/>
    </location>
</feature>
<sequence length="138" mass="14918">MINKLAVLISIALLAGCSTQASRMSDCESQGISKDACYIAEQNKQASVTNAAETAALRNAAKSVEQTTYQPFKTHLAGLNIEANAQGQMYVDGKPALITEDNVDAITYQQGGFDIIHYKRTHKLFVLQNGKIVGRGKI</sequence>
<dbReference type="STRING" id="1111728.GCA_000427805_00543"/>
<dbReference type="Proteomes" id="UP000373449">
    <property type="component" value="Unassembled WGS sequence"/>
</dbReference>
<evidence type="ECO:0000313" key="4">
    <source>
        <dbReference type="Proteomes" id="UP000224974"/>
    </source>
</evidence>
<proteinExistence type="predicted"/>
<evidence type="ECO:0008006" key="6">
    <source>
        <dbReference type="Google" id="ProtNLM"/>
    </source>
</evidence>
<dbReference type="EMBL" id="PDDX01000001">
    <property type="protein sequence ID" value="PHI29642.1"/>
    <property type="molecule type" value="Genomic_DNA"/>
</dbReference>
<reference evidence="4" key="1">
    <citation type="submission" date="2017-09" db="EMBL/GenBank/DDBJ databases">
        <title>FDA dAtabase for Regulatory Grade micrObial Sequences (FDA-ARGOS): Supporting development and validation of Infectious Disease Dx tests.</title>
        <authorList>
            <person name="Minogue T."/>
            <person name="Wolcott M."/>
            <person name="Wasieloski L."/>
            <person name="Aguilar W."/>
            <person name="Moore D."/>
            <person name="Tallon L."/>
            <person name="Sadzewicz L."/>
            <person name="Ott S."/>
            <person name="Zhao X."/>
            <person name="Nagaraj S."/>
            <person name="Vavikolanu K."/>
            <person name="Aluvathingal J."/>
            <person name="Nadendla S."/>
            <person name="Sichtig H."/>
        </authorList>
    </citation>
    <scope>NUCLEOTIDE SEQUENCE [LARGE SCALE GENOMIC DNA]</scope>
    <source>
        <strain evidence="4">FDAARGOS_387</strain>
    </source>
</reference>
<dbReference type="AlphaFoldDB" id="A0A2C6DMT6"/>
<dbReference type="PROSITE" id="PS51257">
    <property type="entry name" value="PROKAR_LIPOPROTEIN"/>
    <property type="match status" value="1"/>
</dbReference>
<protein>
    <recommendedName>
        <fullName evidence="6">Lipoprotein</fullName>
    </recommendedName>
</protein>
<keyword evidence="1" id="KW-0732">Signal</keyword>
<dbReference type="RefSeq" id="WP_029093147.1">
    <property type="nucleotide sequence ID" value="NZ_CAADJA010000002.1"/>
</dbReference>
<dbReference type="EMBL" id="CAADJA010000002">
    <property type="protein sequence ID" value="VFS48008.1"/>
    <property type="molecule type" value="Genomic_DNA"/>
</dbReference>